<feature type="transmembrane region" description="Helical" evidence="2">
    <location>
        <begin position="27"/>
        <end position="46"/>
    </location>
</feature>
<organism evidence="3 4">
    <name type="scientific">Rubripirellula tenax</name>
    <dbReference type="NCBI Taxonomy" id="2528015"/>
    <lineage>
        <taxon>Bacteria</taxon>
        <taxon>Pseudomonadati</taxon>
        <taxon>Planctomycetota</taxon>
        <taxon>Planctomycetia</taxon>
        <taxon>Pirellulales</taxon>
        <taxon>Pirellulaceae</taxon>
        <taxon>Rubripirellula</taxon>
    </lineage>
</organism>
<sequence length="951" mass="104239">MMNLLLGQSNSQSVTRWVFDGALSPTTAIAIGVALMVLMGTILWVERSVIGRVWTIVFGLLRLVALLAVSWMLLQPSQVSEQTITQKRSIAILADRSESMNTIDQTLTAEMLPWVESGDSAMTAIDQAAIDLRFAAAIVRVNWLESATLSSAAKSPLLERLDFALQRCLLHLKAINTESTSLDRALANRLQGIHDEVRGVQADRKQLDDAASKPDGDTSLSTKNGSQRVADRLVETLEQQAADLDAIIHTLQRERLANPPSFTGRSRKDFVGDWLKGWETGILNDLAKTTQIRRAVFDSSVQTLIGTDWESGLTGPAIVDETTSENARTDLAAAIAWSQPTVASDRLAAVFLVSEGGHNATGTLSPVAAARSLGGVPVVAVGIGNAMRSRDAVLHQLTAPRVVAVGDDIKIEAIVSAYDCVDVSAEVVLREGDKEIERRSIQIESVVSDTRLEFRVPADELRTREFDLAILPIEGEVSEKNNVSSLSVETVVGKTRLLLADSESRWEYRYLQLLFARDSRVEADEYLVKPHSHATGAVSALGGSLPTTVEDWAMYDIVILGDLELSEASESSLQDYVSQRAGKVIFIAGKNSMPEAYLNRPLFDLLPIQPTPHPSPTIAPLIALTRDGQLHPAMQIESNAIQSKRQWAVTSSRVPLGYVSPFSVPRDSSRVLARIVDANSEFELSNETLNEVPSSFEPFANAQAWLCWHRVGSGHVVYLSSPSAYKLRFRSGDTRHHRFWGQMLRWLMASDVAADQQLVQLKTDKSNYAFGDTIQVVAQLRGADGLLVSGGEVSVQIRGSESESNAASGLSRTIDLLEDVGLPGTYRTELRDLTPDQYQFEPVGPYVDQVRSDELVDRVSPPIRITVEQLGDIERVLTTSNLPFLAEISSATGGYLLTPSAAEEMMALLPLDEEVTTIQERTPIWNRWSMLWLVAGCLSTEWIIRKTKGLI</sequence>
<accession>A0A5C6F0G3</accession>
<keyword evidence="2" id="KW-0812">Transmembrane</keyword>
<dbReference type="Gene3D" id="3.40.50.880">
    <property type="match status" value="1"/>
</dbReference>
<dbReference type="PANTHER" id="PTHR37947">
    <property type="entry name" value="BLL2462 PROTEIN"/>
    <property type="match status" value="1"/>
</dbReference>
<keyword evidence="4" id="KW-1185">Reference proteome</keyword>
<dbReference type="AlphaFoldDB" id="A0A5C6F0G3"/>
<dbReference type="EMBL" id="SJPW01000004">
    <property type="protein sequence ID" value="TWU54878.1"/>
    <property type="molecule type" value="Genomic_DNA"/>
</dbReference>
<keyword evidence="2" id="KW-0472">Membrane</keyword>
<protein>
    <recommendedName>
        <fullName evidence="5">VWFA domain-containing protein</fullName>
    </recommendedName>
</protein>
<reference evidence="3 4" key="1">
    <citation type="submission" date="2019-02" db="EMBL/GenBank/DDBJ databases">
        <title>Deep-cultivation of Planctomycetes and their phenomic and genomic characterization uncovers novel biology.</title>
        <authorList>
            <person name="Wiegand S."/>
            <person name="Jogler M."/>
            <person name="Boedeker C."/>
            <person name="Pinto D."/>
            <person name="Vollmers J."/>
            <person name="Rivas-Marin E."/>
            <person name="Kohn T."/>
            <person name="Peeters S.H."/>
            <person name="Heuer A."/>
            <person name="Rast P."/>
            <person name="Oberbeckmann S."/>
            <person name="Bunk B."/>
            <person name="Jeske O."/>
            <person name="Meyerdierks A."/>
            <person name="Storesund J.E."/>
            <person name="Kallscheuer N."/>
            <person name="Luecker S."/>
            <person name="Lage O.M."/>
            <person name="Pohl T."/>
            <person name="Merkel B.J."/>
            <person name="Hornburger P."/>
            <person name="Mueller R.-W."/>
            <person name="Bruemmer F."/>
            <person name="Labrenz M."/>
            <person name="Spormann A.M."/>
            <person name="Op Den Camp H."/>
            <person name="Overmann J."/>
            <person name="Amann R."/>
            <person name="Jetten M.S.M."/>
            <person name="Mascher T."/>
            <person name="Medema M.H."/>
            <person name="Devos D.P."/>
            <person name="Kaster A.-K."/>
            <person name="Ovreas L."/>
            <person name="Rohde M."/>
            <person name="Galperin M.Y."/>
            <person name="Jogler C."/>
        </authorList>
    </citation>
    <scope>NUCLEOTIDE SEQUENCE [LARGE SCALE GENOMIC DNA]</scope>
    <source>
        <strain evidence="3 4">Poly51</strain>
    </source>
</reference>
<feature type="region of interest" description="Disordered" evidence="1">
    <location>
        <begin position="201"/>
        <end position="226"/>
    </location>
</feature>
<evidence type="ECO:0008006" key="5">
    <source>
        <dbReference type="Google" id="ProtNLM"/>
    </source>
</evidence>
<dbReference type="OrthoDB" id="252901at2"/>
<feature type="compositionally biased region" description="Basic and acidic residues" evidence="1">
    <location>
        <begin position="201"/>
        <end position="216"/>
    </location>
</feature>
<proteinExistence type="predicted"/>
<evidence type="ECO:0000313" key="4">
    <source>
        <dbReference type="Proteomes" id="UP000318288"/>
    </source>
</evidence>
<dbReference type="PANTHER" id="PTHR37947:SF1">
    <property type="entry name" value="BLL2462 PROTEIN"/>
    <property type="match status" value="1"/>
</dbReference>
<dbReference type="InterPro" id="IPR029062">
    <property type="entry name" value="Class_I_gatase-like"/>
</dbReference>
<comment type="caution">
    <text evidence="3">The sequence shown here is derived from an EMBL/GenBank/DDBJ whole genome shotgun (WGS) entry which is preliminary data.</text>
</comment>
<dbReference type="RefSeq" id="WP_146459024.1">
    <property type="nucleotide sequence ID" value="NZ_SJPW01000004.1"/>
</dbReference>
<keyword evidence="2" id="KW-1133">Transmembrane helix</keyword>
<evidence type="ECO:0000256" key="2">
    <source>
        <dbReference type="SAM" id="Phobius"/>
    </source>
</evidence>
<feature type="transmembrane region" description="Helical" evidence="2">
    <location>
        <begin position="53"/>
        <end position="74"/>
    </location>
</feature>
<gene>
    <name evidence="3" type="ORF">Poly51_36000</name>
</gene>
<name>A0A5C6F0G3_9BACT</name>
<evidence type="ECO:0000256" key="1">
    <source>
        <dbReference type="SAM" id="MobiDB-lite"/>
    </source>
</evidence>
<dbReference type="Proteomes" id="UP000318288">
    <property type="component" value="Unassembled WGS sequence"/>
</dbReference>
<dbReference type="SUPFAM" id="SSF52317">
    <property type="entry name" value="Class I glutamine amidotransferase-like"/>
    <property type="match status" value="1"/>
</dbReference>
<evidence type="ECO:0000313" key="3">
    <source>
        <dbReference type="EMBL" id="TWU54878.1"/>
    </source>
</evidence>